<evidence type="ECO:0000313" key="3">
    <source>
        <dbReference type="Proteomes" id="UP001203297"/>
    </source>
</evidence>
<keyword evidence="3" id="KW-1185">Reference proteome</keyword>
<gene>
    <name evidence="2" type="ORF">B0F90DRAFT_1771746</name>
</gene>
<dbReference type="PANTHER" id="PTHR34612:SF2">
    <property type="entry name" value="GLYCOSIDE HYDROLASE 131 CATALYTIC N-TERMINAL DOMAIN-CONTAINING PROTEIN"/>
    <property type="match status" value="1"/>
</dbReference>
<comment type="caution">
    <text evidence="2">The sequence shown here is derived from an EMBL/GenBank/DDBJ whole genome shotgun (WGS) entry which is preliminary data.</text>
</comment>
<dbReference type="Proteomes" id="UP001203297">
    <property type="component" value="Unassembled WGS sequence"/>
</dbReference>
<evidence type="ECO:0000313" key="2">
    <source>
        <dbReference type="EMBL" id="KAI0292199.1"/>
    </source>
</evidence>
<dbReference type="InterPro" id="IPR041524">
    <property type="entry name" value="GH131_N"/>
</dbReference>
<dbReference type="Gene3D" id="2.60.120.1160">
    <property type="match status" value="1"/>
</dbReference>
<dbReference type="EMBL" id="WTXG01000129">
    <property type="protein sequence ID" value="KAI0292199.1"/>
    <property type="molecule type" value="Genomic_DNA"/>
</dbReference>
<protein>
    <recommendedName>
        <fullName evidence="1">Glycoside hydrolase 131 catalytic N-terminal domain-containing protein</fullName>
    </recommendedName>
</protein>
<proteinExistence type="predicted"/>
<sequence length="315" mass="34827">MACSIKGAKDCRKLYRRGEMLFSTIAFALLFDALVWATPVLWEGRAPYNYTEADIDESIGPYFRARIHLQYFQFLGHALLTTPIWPVPEQAIRTVIDNSSIFTPGSSAPQLGFRRSEIIAQPSESGNRTAFDAILESGVTAFHFSLKTDKALPLNYSHEYQGVWIEPNDGSHIFDLQITSKLTPATHVLGIRAHNGTVLFQTPFHSIEWHNFAVVVDWDNLTLKVFYSLGARPLKAVTKVEENSSAVKGPSGQGEFHFGVLKLPLVDPSETPAEQADVVHFGIQEGSCEALIYSGIFVESTQDGISIGYGNTMSV</sequence>
<feature type="domain" description="Glycoside hydrolase 131 catalytic N-terminal" evidence="1">
    <location>
        <begin position="40"/>
        <end position="304"/>
    </location>
</feature>
<name>A0AAD4LY07_9AGAM</name>
<evidence type="ECO:0000259" key="1">
    <source>
        <dbReference type="Pfam" id="PF18271"/>
    </source>
</evidence>
<reference evidence="2" key="1">
    <citation type="journal article" date="2022" name="New Phytol.">
        <title>Evolutionary transition to the ectomycorrhizal habit in the genomes of a hyperdiverse lineage of mushroom-forming fungi.</title>
        <authorList>
            <person name="Looney B."/>
            <person name="Miyauchi S."/>
            <person name="Morin E."/>
            <person name="Drula E."/>
            <person name="Courty P.E."/>
            <person name="Kohler A."/>
            <person name="Kuo A."/>
            <person name="LaButti K."/>
            <person name="Pangilinan J."/>
            <person name="Lipzen A."/>
            <person name="Riley R."/>
            <person name="Andreopoulos W."/>
            <person name="He G."/>
            <person name="Johnson J."/>
            <person name="Nolan M."/>
            <person name="Tritt A."/>
            <person name="Barry K.W."/>
            <person name="Grigoriev I.V."/>
            <person name="Nagy L.G."/>
            <person name="Hibbett D."/>
            <person name="Henrissat B."/>
            <person name="Matheny P.B."/>
            <person name="Labbe J."/>
            <person name="Martin F.M."/>
        </authorList>
    </citation>
    <scope>NUCLEOTIDE SEQUENCE</scope>
    <source>
        <strain evidence="2">BPL690</strain>
    </source>
</reference>
<accession>A0AAD4LY07</accession>
<dbReference type="Pfam" id="PF18271">
    <property type="entry name" value="GH131_N"/>
    <property type="match status" value="1"/>
</dbReference>
<dbReference type="AlphaFoldDB" id="A0AAD4LY07"/>
<dbReference type="PANTHER" id="PTHR34612">
    <property type="entry name" value="GH131_N DOMAIN-CONTAINING PROTEIN"/>
    <property type="match status" value="1"/>
</dbReference>
<organism evidence="2 3">
    <name type="scientific">Multifurca ochricompacta</name>
    <dbReference type="NCBI Taxonomy" id="376703"/>
    <lineage>
        <taxon>Eukaryota</taxon>
        <taxon>Fungi</taxon>
        <taxon>Dikarya</taxon>
        <taxon>Basidiomycota</taxon>
        <taxon>Agaricomycotina</taxon>
        <taxon>Agaricomycetes</taxon>
        <taxon>Russulales</taxon>
        <taxon>Russulaceae</taxon>
        <taxon>Multifurca</taxon>
    </lineage>
</organism>